<dbReference type="OrthoDB" id="2018133at2759"/>
<keyword evidence="4" id="KW-0443">Lipid metabolism</keyword>
<dbReference type="FunFam" id="3.90.226.10:FF:000019">
    <property type="entry name" value="Enoyl-CoA hydratase, mitochondrial"/>
    <property type="match status" value="1"/>
</dbReference>
<evidence type="ECO:0000256" key="6">
    <source>
        <dbReference type="ARBA" id="ARBA00073937"/>
    </source>
</evidence>
<reference evidence="9 10" key="1">
    <citation type="journal article" date="2018" name="Evol. Lett.">
        <title>Horizontal gene cluster transfer increased hallucinogenic mushroom diversity.</title>
        <authorList>
            <person name="Reynolds H.T."/>
            <person name="Vijayakumar V."/>
            <person name="Gluck-Thaler E."/>
            <person name="Korotkin H.B."/>
            <person name="Matheny P.B."/>
            <person name="Slot J.C."/>
        </authorList>
    </citation>
    <scope>NUCLEOTIDE SEQUENCE [LARGE SCALE GENOMIC DNA]</scope>
    <source>
        <strain evidence="9 10">2629</strain>
    </source>
</reference>
<dbReference type="PANTHER" id="PTHR11941:SF54">
    <property type="entry name" value="ENOYL-COA HYDRATASE, MITOCHONDRIAL"/>
    <property type="match status" value="1"/>
</dbReference>
<evidence type="ECO:0000256" key="3">
    <source>
        <dbReference type="ARBA" id="ARBA00022832"/>
    </source>
</evidence>
<evidence type="ECO:0000313" key="9">
    <source>
        <dbReference type="EMBL" id="PPQ98448.1"/>
    </source>
</evidence>
<feature type="domain" description="YCII-related" evidence="8">
    <location>
        <begin position="16"/>
        <end position="103"/>
    </location>
</feature>
<dbReference type="Gene3D" id="1.10.12.10">
    <property type="entry name" value="Lyase 2-enoyl-coa Hydratase, Chain A, domain 2"/>
    <property type="match status" value="1"/>
</dbReference>
<evidence type="ECO:0000313" key="10">
    <source>
        <dbReference type="Proteomes" id="UP000284842"/>
    </source>
</evidence>
<dbReference type="GO" id="GO:0005739">
    <property type="term" value="C:mitochondrion"/>
    <property type="evidence" value="ECO:0007669"/>
    <property type="project" value="TreeGrafter"/>
</dbReference>
<dbReference type="GO" id="GO:0004300">
    <property type="term" value="F:enoyl-CoA hydratase activity"/>
    <property type="evidence" value="ECO:0007669"/>
    <property type="project" value="UniProtKB-EC"/>
</dbReference>
<dbReference type="EC" id="4.2.1.17" evidence="2"/>
<comment type="similarity">
    <text evidence="1 7">Belongs to the enoyl-CoA hydratase/isomerase family.</text>
</comment>
<dbReference type="STRING" id="181874.A0A409Y678"/>
<proteinExistence type="inferred from homology"/>
<dbReference type="Gene3D" id="3.90.226.10">
    <property type="entry name" value="2-enoyl-CoA Hydratase, Chain A, domain 1"/>
    <property type="match status" value="1"/>
</dbReference>
<dbReference type="InterPro" id="IPR001753">
    <property type="entry name" value="Enoyl-CoA_hydra/iso"/>
</dbReference>
<dbReference type="InterPro" id="IPR005545">
    <property type="entry name" value="YCII"/>
</dbReference>
<dbReference type="Gene3D" id="3.30.70.1060">
    <property type="entry name" value="Dimeric alpha+beta barrel"/>
    <property type="match status" value="2"/>
</dbReference>
<evidence type="ECO:0000256" key="1">
    <source>
        <dbReference type="ARBA" id="ARBA00005254"/>
    </source>
</evidence>
<gene>
    <name evidence="9" type="ORF">CVT24_004127</name>
</gene>
<dbReference type="AlphaFoldDB" id="A0A409Y678"/>
<dbReference type="SUPFAM" id="SSF54909">
    <property type="entry name" value="Dimeric alpha+beta barrel"/>
    <property type="match status" value="1"/>
</dbReference>
<evidence type="ECO:0000256" key="5">
    <source>
        <dbReference type="ARBA" id="ARBA00023239"/>
    </source>
</evidence>
<dbReference type="InterPro" id="IPR011008">
    <property type="entry name" value="Dimeric_a/b-barrel"/>
</dbReference>
<keyword evidence="5" id="KW-0456">Lyase</keyword>
<evidence type="ECO:0000256" key="7">
    <source>
        <dbReference type="RuleBase" id="RU003707"/>
    </source>
</evidence>
<keyword evidence="10" id="KW-1185">Reference proteome</keyword>
<protein>
    <recommendedName>
        <fullName evidence="6">Probable enoyl-CoA hydratase, mitochondrial</fullName>
        <ecNumber evidence="2">4.2.1.17</ecNumber>
    </recommendedName>
</protein>
<dbReference type="GO" id="GO:0006635">
    <property type="term" value="P:fatty acid beta-oxidation"/>
    <property type="evidence" value="ECO:0007669"/>
    <property type="project" value="TreeGrafter"/>
</dbReference>
<dbReference type="PANTHER" id="PTHR11941">
    <property type="entry name" value="ENOYL-COA HYDRATASE-RELATED"/>
    <property type="match status" value="1"/>
</dbReference>
<dbReference type="PROSITE" id="PS00166">
    <property type="entry name" value="ENOYL_COA_HYDRATASE"/>
    <property type="match status" value="1"/>
</dbReference>
<evidence type="ECO:0000256" key="2">
    <source>
        <dbReference type="ARBA" id="ARBA00012076"/>
    </source>
</evidence>
<dbReference type="InterPro" id="IPR014748">
    <property type="entry name" value="Enoyl-CoA_hydra_C"/>
</dbReference>
<keyword evidence="3" id="KW-0276">Fatty acid metabolism</keyword>
<dbReference type="CDD" id="cd06558">
    <property type="entry name" value="crotonase-like"/>
    <property type="match status" value="1"/>
</dbReference>
<sequence length="442" mass="48331">MSTTSAPVLHKFFVYCPDKTEPGTLDKRLSVRSQHLEVAKERIANGFIRVGGMMTTPEALTNPEAPKQMVGSAFICEAENIELVRKNVEEDIYYTAGVIPSSNVLSDGNAEVGGMIVESEEDVGSVRPRAFGSHLMIKAESLKEARKLIENDIYYTSGVGLQFARPIAHRNPIFVRFMSANQKSYEHIIVSRPDPSVVLVTLNRPKALNALCRALFYELNEALQEADSDDAISAMVLTGSERAFAAGADIKEMKDKQYADVYKNRFLEHWTAIANLRKPLIAAVSGYALGGGCELALMCDIILAAPNAKFGQPEINLGVIPGGGGSQRLVHAIGKSRAMELTLTGRQFTAQEASDWGMVSRVVGEGEGEVVKEAINMAKEIATKSQIAVQAGKEVVNAAYELTLQEGLRFERRIFHGLFATNDQKEGMTAFVEKRKANFTHS</sequence>
<dbReference type="InterPro" id="IPR018376">
    <property type="entry name" value="Enoyl-CoA_hyd/isom_CS"/>
</dbReference>
<dbReference type="Pfam" id="PF00378">
    <property type="entry name" value="ECH_1"/>
    <property type="match status" value="1"/>
</dbReference>
<evidence type="ECO:0000259" key="8">
    <source>
        <dbReference type="Pfam" id="PF03795"/>
    </source>
</evidence>
<dbReference type="InParanoid" id="A0A409Y678"/>
<dbReference type="SUPFAM" id="SSF52096">
    <property type="entry name" value="ClpP/crotonase"/>
    <property type="match status" value="1"/>
</dbReference>
<dbReference type="EMBL" id="NHTK01001383">
    <property type="protein sequence ID" value="PPQ98448.1"/>
    <property type="molecule type" value="Genomic_DNA"/>
</dbReference>
<accession>A0A409Y678</accession>
<dbReference type="InterPro" id="IPR029045">
    <property type="entry name" value="ClpP/crotonase-like_dom_sf"/>
</dbReference>
<comment type="caution">
    <text evidence="9">The sequence shown here is derived from an EMBL/GenBank/DDBJ whole genome shotgun (WGS) entry which is preliminary data.</text>
</comment>
<evidence type="ECO:0000256" key="4">
    <source>
        <dbReference type="ARBA" id="ARBA00023098"/>
    </source>
</evidence>
<dbReference type="Pfam" id="PF03795">
    <property type="entry name" value="YCII"/>
    <property type="match status" value="1"/>
</dbReference>
<dbReference type="Proteomes" id="UP000284842">
    <property type="component" value="Unassembled WGS sequence"/>
</dbReference>
<name>A0A409Y678_9AGAR</name>
<dbReference type="FunFam" id="1.10.12.10:FF:000001">
    <property type="entry name" value="Probable enoyl-CoA hydratase, mitochondrial"/>
    <property type="match status" value="1"/>
</dbReference>
<organism evidence="9 10">
    <name type="scientific">Panaeolus cyanescens</name>
    <dbReference type="NCBI Taxonomy" id="181874"/>
    <lineage>
        <taxon>Eukaryota</taxon>
        <taxon>Fungi</taxon>
        <taxon>Dikarya</taxon>
        <taxon>Basidiomycota</taxon>
        <taxon>Agaricomycotina</taxon>
        <taxon>Agaricomycetes</taxon>
        <taxon>Agaricomycetidae</taxon>
        <taxon>Agaricales</taxon>
        <taxon>Agaricineae</taxon>
        <taxon>Galeropsidaceae</taxon>
        <taxon>Panaeolus</taxon>
    </lineage>
</organism>